<evidence type="ECO:0000313" key="1">
    <source>
        <dbReference type="EMBL" id="KAK2107962.1"/>
    </source>
</evidence>
<accession>A0ABQ9VHX8</accession>
<dbReference type="Proteomes" id="UP001266305">
    <property type="component" value="Unassembled WGS sequence"/>
</dbReference>
<keyword evidence="2" id="KW-1185">Reference proteome</keyword>
<dbReference type="EMBL" id="JASSZA010000006">
    <property type="protein sequence ID" value="KAK2107962.1"/>
    <property type="molecule type" value="Genomic_DNA"/>
</dbReference>
<evidence type="ECO:0000313" key="2">
    <source>
        <dbReference type="Proteomes" id="UP001266305"/>
    </source>
</evidence>
<organism evidence="1 2">
    <name type="scientific">Saguinus oedipus</name>
    <name type="common">Cotton-top tamarin</name>
    <name type="synonym">Oedipomidas oedipus</name>
    <dbReference type="NCBI Taxonomy" id="9490"/>
    <lineage>
        <taxon>Eukaryota</taxon>
        <taxon>Metazoa</taxon>
        <taxon>Chordata</taxon>
        <taxon>Craniata</taxon>
        <taxon>Vertebrata</taxon>
        <taxon>Euteleostomi</taxon>
        <taxon>Mammalia</taxon>
        <taxon>Eutheria</taxon>
        <taxon>Euarchontoglires</taxon>
        <taxon>Primates</taxon>
        <taxon>Haplorrhini</taxon>
        <taxon>Platyrrhini</taxon>
        <taxon>Cebidae</taxon>
        <taxon>Callitrichinae</taxon>
        <taxon>Saguinus</taxon>
    </lineage>
</organism>
<gene>
    <name evidence="1" type="ORF">P7K49_013127</name>
</gene>
<comment type="caution">
    <text evidence="1">The sequence shown here is derived from an EMBL/GenBank/DDBJ whole genome shotgun (WGS) entry which is preliminary data.</text>
</comment>
<reference evidence="1 2" key="1">
    <citation type="submission" date="2023-05" db="EMBL/GenBank/DDBJ databases">
        <title>B98-5 Cell Line De Novo Hybrid Assembly: An Optical Mapping Approach.</title>
        <authorList>
            <person name="Kananen K."/>
            <person name="Auerbach J.A."/>
            <person name="Kautto E."/>
            <person name="Blachly J.S."/>
        </authorList>
    </citation>
    <scope>NUCLEOTIDE SEQUENCE [LARGE SCALE GENOMIC DNA]</scope>
    <source>
        <strain evidence="1">B95-8</strain>
        <tissue evidence="1">Cell line</tissue>
    </source>
</reference>
<proteinExistence type="predicted"/>
<name>A0ABQ9VHX8_SAGOE</name>
<sequence length="78" mass="8810">MMDTQLSDSTVRVYGDPQRPIAIEEKCHDFSAADTVTAAHVLLTHVLQIPWMAHMSLDFLKHETWRVVTDDITYVGGP</sequence>
<protein>
    <submittedName>
        <fullName evidence="1">Uncharacterized protein</fullName>
    </submittedName>
</protein>